<evidence type="ECO:0000256" key="2">
    <source>
        <dbReference type="ARBA" id="ARBA00022490"/>
    </source>
</evidence>
<dbReference type="InterPro" id="IPR001789">
    <property type="entry name" value="Sig_transdc_resp-reg_receiver"/>
</dbReference>
<dbReference type="InterPro" id="IPR018060">
    <property type="entry name" value="HTH_AraC"/>
</dbReference>
<dbReference type="EMBL" id="CP034235">
    <property type="protein sequence ID" value="QGQ96376.1"/>
    <property type="molecule type" value="Genomic_DNA"/>
</dbReference>
<keyword evidence="2" id="KW-0963">Cytoplasm</keyword>
<dbReference type="InterPro" id="IPR009057">
    <property type="entry name" value="Homeodomain-like_sf"/>
</dbReference>
<evidence type="ECO:0000256" key="7">
    <source>
        <dbReference type="ARBA" id="ARBA00023163"/>
    </source>
</evidence>
<gene>
    <name evidence="11" type="ORF">EHS13_16540</name>
</gene>
<keyword evidence="12" id="KW-1185">Reference proteome</keyword>
<keyword evidence="5" id="KW-0805">Transcription regulation</keyword>
<dbReference type="PROSITE" id="PS50110">
    <property type="entry name" value="RESPONSE_REGULATORY"/>
    <property type="match status" value="1"/>
</dbReference>
<dbReference type="Pfam" id="PF12833">
    <property type="entry name" value="HTH_18"/>
    <property type="match status" value="1"/>
</dbReference>
<dbReference type="GO" id="GO:0043565">
    <property type="term" value="F:sequence-specific DNA binding"/>
    <property type="evidence" value="ECO:0007669"/>
    <property type="project" value="InterPro"/>
</dbReference>
<evidence type="ECO:0000259" key="10">
    <source>
        <dbReference type="PROSITE" id="PS50110"/>
    </source>
</evidence>
<feature type="domain" description="Response regulatory" evidence="10">
    <location>
        <begin position="3"/>
        <end position="120"/>
    </location>
</feature>
<feature type="domain" description="HTH araC/xylS-type" evidence="9">
    <location>
        <begin position="440"/>
        <end position="537"/>
    </location>
</feature>
<dbReference type="Gene3D" id="1.10.10.60">
    <property type="entry name" value="Homeodomain-like"/>
    <property type="match status" value="2"/>
</dbReference>
<dbReference type="PRINTS" id="PR00032">
    <property type="entry name" value="HTHARAC"/>
</dbReference>
<dbReference type="Gene3D" id="3.40.50.2300">
    <property type="match status" value="1"/>
</dbReference>
<dbReference type="OrthoDB" id="9794370at2"/>
<dbReference type="InterPro" id="IPR051552">
    <property type="entry name" value="HptR"/>
</dbReference>
<dbReference type="GO" id="GO:0003700">
    <property type="term" value="F:DNA-binding transcription factor activity"/>
    <property type="evidence" value="ECO:0007669"/>
    <property type="project" value="InterPro"/>
</dbReference>
<reference evidence="12" key="1">
    <citation type="submission" date="2018-11" db="EMBL/GenBank/DDBJ databases">
        <title>Complete genome sequence of Paenibacillus sp. ML311-T8.</title>
        <authorList>
            <person name="Nam Y.-D."/>
            <person name="Kang J."/>
            <person name="Chung W.-H."/>
            <person name="Park Y.S."/>
        </authorList>
    </citation>
    <scope>NUCLEOTIDE SEQUENCE [LARGE SCALE GENOMIC DNA]</scope>
    <source>
        <strain evidence="12">ML311-T8</strain>
    </source>
</reference>
<dbReference type="CDD" id="cd17536">
    <property type="entry name" value="REC_YesN-like"/>
    <property type="match status" value="1"/>
</dbReference>
<dbReference type="KEGG" id="ppsc:EHS13_16540"/>
<comment type="subcellular location">
    <subcellularLocation>
        <location evidence="1">Cytoplasm</location>
    </subcellularLocation>
</comment>
<keyword evidence="4" id="KW-0902">Two-component regulatory system</keyword>
<dbReference type="InterPro" id="IPR011006">
    <property type="entry name" value="CheY-like_superfamily"/>
</dbReference>
<keyword evidence="3 8" id="KW-0597">Phosphoprotein</keyword>
<dbReference type="AlphaFoldDB" id="A0A6B8RLR7"/>
<dbReference type="SMART" id="SM00448">
    <property type="entry name" value="REC"/>
    <property type="match status" value="1"/>
</dbReference>
<keyword evidence="7" id="KW-0804">Transcription</keyword>
<dbReference type="GO" id="GO:0005737">
    <property type="term" value="C:cytoplasm"/>
    <property type="evidence" value="ECO:0007669"/>
    <property type="project" value="UniProtKB-SubCell"/>
</dbReference>
<evidence type="ECO:0000256" key="1">
    <source>
        <dbReference type="ARBA" id="ARBA00004496"/>
    </source>
</evidence>
<dbReference type="InterPro" id="IPR020449">
    <property type="entry name" value="Tscrpt_reg_AraC-type_HTH"/>
</dbReference>
<protein>
    <submittedName>
        <fullName evidence="11">Response regulator</fullName>
    </submittedName>
</protein>
<dbReference type="Proteomes" id="UP000426246">
    <property type="component" value="Chromosome"/>
</dbReference>
<dbReference type="SMART" id="SM00342">
    <property type="entry name" value="HTH_ARAC"/>
    <property type="match status" value="1"/>
</dbReference>
<dbReference type="PANTHER" id="PTHR42713:SF3">
    <property type="entry name" value="TRANSCRIPTIONAL REGULATORY PROTEIN HPTR"/>
    <property type="match status" value="1"/>
</dbReference>
<dbReference type="PROSITE" id="PS01124">
    <property type="entry name" value="HTH_ARAC_FAMILY_2"/>
    <property type="match status" value="1"/>
</dbReference>
<dbReference type="Pfam" id="PF00072">
    <property type="entry name" value="Response_reg"/>
    <property type="match status" value="1"/>
</dbReference>
<organism evidence="11 12">
    <name type="scientific">Paenibacillus psychroresistens</name>
    <dbReference type="NCBI Taxonomy" id="1778678"/>
    <lineage>
        <taxon>Bacteria</taxon>
        <taxon>Bacillati</taxon>
        <taxon>Bacillota</taxon>
        <taxon>Bacilli</taxon>
        <taxon>Bacillales</taxon>
        <taxon>Paenibacillaceae</taxon>
        <taxon>Paenibacillus</taxon>
    </lineage>
</organism>
<evidence type="ECO:0000256" key="4">
    <source>
        <dbReference type="ARBA" id="ARBA00023012"/>
    </source>
</evidence>
<dbReference type="RefSeq" id="WP_155701412.1">
    <property type="nucleotide sequence ID" value="NZ_CP034235.1"/>
</dbReference>
<dbReference type="SUPFAM" id="SSF52172">
    <property type="entry name" value="CheY-like"/>
    <property type="match status" value="1"/>
</dbReference>
<dbReference type="SUPFAM" id="SSF46689">
    <property type="entry name" value="Homeodomain-like"/>
    <property type="match status" value="2"/>
</dbReference>
<evidence type="ECO:0000256" key="5">
    <source>
        <dbReference type="ARBA" id="ARBA00023015"/>
    </source>
</evidence>
<keyword evidence="6" id="KW-0238">DNA-binding</keyword>
<accession>A0A6B8RLR7</accession>
<evidence type="ECO:0000256" key="3">
    <source>
        <dbReference type="ARBA" id="ARBA00022553"/>
    </source>
</evidence>
<dbReference type="PANTHER" id="PTHR42713">
    <property type="entry name" value="HISTIDINE KINASE-RELATED"/>
    <property type="match status" value="1"/>
</dbReference>
<name>A0A6B8RLR7_9BACL</name>
<sequence length="537" mass="62710">MLKLLVVEDEPSVREGIITMIDWHKFDITIVGACADGKEAWRFIQKDCPDLLLSDIRMPLITGLELVERINEANLDIMTVFLSGYDDFQYAKQALQLGVFDYILKPCQPKQIRDVMVRAQTELLLRRNKDLQFNLLERQMKVHSQTIKEDRMLKWLRSAPRNKAARLSEITECHMQLEDKVCLVMVLQFDSKKLKTLHYNENDLHLIRYAAANIMLESLHGYFNGRLEIMTQKEEFILIANAVDSNEVDLLKGTLFAVQKNLTDFLKVTVSIGVGSEVDIIEIQRSYDEALEILANRFYYGGGEIFIYSEGKVQDHFSKVYSSFQEQISDFQSKINEYIAKCNFSDFVIEVEEWLNAFQEQELSIQRIHLHAYSFVNMLIKVVNTGNDSFLKEHIALFEKYAEQIEYQETFEELSTLLTIIIQKMVELMNAQKPTHKTIEHVMALIKEKYMTNLTLKSIAEEVFISPSHLSTLFRQEMGINFLDCLHQFRIEKAKQLLKEENGKIYIIAKQVGYYDESHFVRMFKKWTGMLPSQYKK</sequence>
<evidence type="ECO:0000259" key="9">
    <source>
        <dbReference type="PROSITE" id="PS01124"/>
    </source>
</evidence>
<feature type="modified residue" description="4-aspartylphosphate" evidence="8">
    <location>
        <position position="55"/>
    </location>
</feature>
<evidence type="ECO:0000256" key="8">
    <source>
        <dbReference type="PROSITE-ProRule" id="PRU00169"/>
    </source>
</evidence>
<evidence type="ECO:0000313" key="11">
    <source>
        <dbReference type="EMBL" id="QGQ96376.1"/>
    </source>
</evidence>
<proteinExistence type="predicted"/>
<dbReference type="GO" id="GO:0000160">
    <property type="term" value="P:phosphorelay signal transduction system"/>
    <property type="evidence" value="ECO:0007669"/>
    <property type="project" value="UniProtKB-KW"/>
</dbReference>
<evidence type="ECO:0000256" key="6">
    <source>
        <dbReference type="ARBA" id="ARBA00023125"/>
    </source>
</evidence>
<evidence type="ECO:0000313" key="12">
    <source>
        <dbReference type="Proteomes" id="UP000426246"/>
    </source>
</evidence>